<accession>A0A0J6XHN1</accession>
<evidence type="ECO:0000256" key="2">
    <source>
        <dbReference type="ARBA" id="ARBA00022630"/>
    </source>
</evidence>
<sequence length="393" mass="42631">MANILIAGGGIGGLAAALGLAGRGHRVTVLERRESFTELGAGIQLGPNAFHALDLLGVGAQVRDRAVYIDELLLMDGTTDEPIASMPLTGDYRARFGNPYAVVQRSDVYEPLLEGCRSHPRIELRGGRRVVGYEQRGQGSGEVIAVLSDGERLSGAALIGADGIRSDIRRQLVGDGDPRVSGHTIYRSVVPVEQVPEELRWNTVTLWAGPKWHFVHYPIGGGALMNLAATRDNGARTAVVGQPAGREHVLDEFPELGATPRRLLELGRDWKAWVLCDRDPVDTWTDGRVALLGDAAHPMLQYAAQGACQALEDAVVLAESLDCCEDTVVQRLEKYSAARRERTARTQLVAREIGRRLYHPAGEAARERDAMLRSLSPGGMYDEVAWLHGVDLG</sequence>
<dbReference type="InterPro" id="IPR002938">
    <property type="entry name" value="FAD-bd"/>
</dbReference>
<dbReference type="Gene3D" id="3.50.50.60">
    <property type="entry name" value="FAD/NAD(P)-binding domain"/>
    <property type="match status" value="1"/>
</dbReference>
<keyword evidence="8" id="KW-1185">Reference proteome</keyword>
<evidence type="ECO:0000313" key="8">
    <source>
        <dbReference type="Proteomes" id="UP000035932"/>
    </source>
</evidence>
<keyword evidence="4 7" id="KW-0560">Oxidoreductase</keyword>
<dbReference type="InterPro" id="IPR036188">
    <property type="entry name" value="FAD/NAD-bd_sf"/>
</dbReference>
<keyword evidence="2" id="KW-0285">Flavoprotein</keyword>
<dbReference type="PRINTS" id="PR00420">
    <property type="entry name" value="RNGMNOXGNASE"/>
</dbReference>
<dbReference type="PANTHER" id="PTHR13789:SF318">
    <property type="entry name" value="GERANYLGERANYL DIPHOSPHATE REDUCTASE"/>
    <property type="match status" value="1"/>
</dbReference>
<feature type="domain" description="FAD-binding" evidence="6">
    <location>
        <begin position="3"/>
        <end position="345"/>
    </location>
</feature>
<evidence type="ECO:0000313" key="7">
    <source>
        <dbReference type="EMBL" id="KMO95495.1"/>
    </source>
</evidence>
<dbReference type="Proteomes" id="UP000035932">
    <property type="component" value="Unassembled WGS sequence"/>
</dbReference>
<gene>
    <name evidence="7" type="ORF">ACS04_23620</name>
</gene>
<dbReference type="NCBIfam" id="NF006021">
    <property type="entry name" value="PRK08163.1"/>
    <property type="match status" value="1"/>
</dbReference>
<evidence type="ECO:0000256" key="3">
    <source>
        <dbReference type="ARBA" id="ARBA00022827"/>
    </source>
</evidence>
<dbReference type="OrthoDB" id="9782160at2"/>
<dbReference type="SUPFAM" id="SSF54373">
    <property type="entry name" value="FAD-linked reductases, C-terminal domain"/>
    <property type="match status" value="1"/>
</dbReference>
<protein>
    <submittedName>
        <fullName evidence="7">Salicylate hydroxylase</fullName>
        <ecNumber evidence="7">1.14.13.1</ecNumber>
    </submittedName>
</protein>
<dbReference type="EMBL" id="LFML01000100">
    <property type="protein sequence ID" value="KMO95495.1"/>
    <property type="molecule type" value="Genomic_DNA"/>
</dbReference>
<dbReference type="AlphaFoldDB" id="A0A0J6XHN1"/>
<proteinExistence type="predicted"/>
<dbReference type="GO" id="GO:0071949">
    <property type="term" value="F:FAD binding"/>
    <property type="evidence" value="ECO:0007669"/>
    <property type="project" value="InterPro"/>
</dbReference>
<organism evidence="7 8">
    <name type="scientific">Streptomyces roseus</name>
    <dbReference type="NCBI Taxonomy" id="66430"/>
    <lineage>
        <taxon>Bacteria</taxon>
        <taxon>Bacillati</taxon>
        <taxon>Actinomycetota</taxon>
        <taxon>Actinomycetes</taxon>
        <taxon>Kitasatosporales</taxon>
        <taxon>Streptomycetaceae</taxon>
        <taxon>Streptomyces</taxon>
    </lineage>
</organism>
<dbReference type="STRING" id="66430.ACS04_23620"/>
<dbReference type="EC" id="1.14.13.1" evidence="7"/>
<evidence type="ECO:0000259" key="6">
    <source>
        <dbReference type="Pfam" id="PF01494"/>
    </source>
</evidence>
<dbReference type="GO" id="GO:0018658">
    <property type="term" value="F:salicylate 1-monooxygenase activity"/>
    <property type="evidence" value="ECO:0007669"/>
    <property type="project" value="UniProtKB-EC"/>
</dbReference>
<dbReference type="Pfam" id="PF01494">
    <property type="entry name" value="FAD_binding_3"/>
    <property type="match status" value="1"/>
</dbReference>
<dbReference type="SUPFAM" id="SSF51905">
    <property type="entry name" value="FAD/NAD(P)-binding domain"/>
    <property type="match status" value="1"/>
</dbReference>
<dbReference type="PATRIC" id="fig|66430.4.peg.199"/>
<evidence type="ECO:0000256" key="4">
    <source>
        <dbReference type="ARBA" id="ARBA00023002"/>
    </source>
</evidence>
<keyword evidence="5" id="KW-0503">Monooxygenase</keyword>
<comment type="caution">
    <text evidence="7">The sequence shown here is derived from an EMBL/GenBank/DDBJ whole genome shotgun (WGS) entry which is preliminary data.</text>
</comment>
<dbReference type="RefSeq" id="WP_048478719.1">
    <property type="nucleotide sequence ID" value="NZ_JBIRUD010000001.1"/>
</dbReference>
<comment type="cofactor">
    <cofactor evidence="1">
        <name>FAD</name>
        <dbReference type="ChEBI" id="CHEBI:57692"/>
    </cofactor>
</comment>
<evidence type="ECO:0000256" key="1">
    <source>
        <dbReference type="ARBA" id="ARBA00001974"/>
    </source>
</evidence>
<name>A0A0J6XHN1_9ACTN</name>
<keyword evidence="3" id="KW-0274">FAD</keyword>
<dbReference type="InterPro" id="IPR050493">
    <property type="entry name" value="FAD-dep_Monooxygenase_BioMet"/>
</dbReference>
<reference evidence="7 8" key="1">
    <citation type="submission" date="2015-06" db="EMBL/GenBank/DDBJ databases">
        <title>Recapitulation of the evolution of biosynthetic gene clusters reveals hidden chemical diversity on bacterial genomes.</title>
        <authorList>
            <person name="Cruz-Morales P."/>
            <person name="Martinez-Guerrero C."/>
            <person name="Morales-Escalante M.A."/>
            <person name="Yanez-Guerra L.A."/>
            <person name="Kopp J.F."/>
            <person name="Feldmann J."/>
            <person name="Ramos-Aboites H.E."/>
            <person name="Barona-Gomez F."/>
        </authorList>
    </citation>
    <scope>NUCLEOTIDE SEQUENCE [LARGE SCALE GENOMIC DNA]</scope>
    <source>
        <strain evidence="7 8">ATCC 31245</strain>
    </source>
</reference>
<dbReference type="PANTHER" id="PTHR13789">
    <property type="entry name" value="MONOOXYGENASE"/>
    <property type="match status" value="1"/>
</dbReference>
<evidence type="ECO:0000256" key="5">
    <source>
        <dbReference type="ARBA" id="ARBA00023033"/>
    </source>
</evidence>